<protein>
    <submittedName>
        <fullName evidence="2">Alanine racemase</fullName>
    </submittedName>
</protein>
<dbReference type="InterPro" id="IPR001608">
    <property type="entry name" value="Ala_racemase_N"/>
</dbReference>
<sequence length="373" mass="39636">MHANTTQLVRRAGGKPIRLASKSLRCRDLIERVLRVPGFDGVLAFTLPEALWLAATLAPELGDIVVGYPCVDPEPLRALAADEQAAARVALMVDGVEQLDLICAAVGPDGPPLRICLDLDASLRLLGGRLHLGMRRSPLHAPAEAAALARAVLARPRLRLVGVMSYEGQIAGLADNRPDKPLLRTGVRAMQHLSRRELADRRHAAVRAVQAVAPLEFVNGGGTGSLESTAAEAAVTELAAGSGVYAPVLFDHYRVFTPRPAAYFALTVSRRPARGHVTVLGGGWIASGPAGPDRLPTPVWPPGLSLVPTEGAGEVQTPLTGVAADSLRLGDRVWFRHAKAGELCERVNLLHLVEDGRIVGEVPTYRGEGHAFL</sequence>
<dbReference type="InterPro" id="IPR051466">
    <property type="entry name" value="D-amino_acid_metab_enzyme"/>
</dbReference>
<dbReference type="PANTHER" id="PTHR28004">
    <property type="entry name" value="ZGC:162816-RELATED"/>
    <property type="match status" value="1"/>
</dbReference>
<dbReference type="Proteomes" id="UP000248039">
    <property type="component" value="Unassembled WGS sequence"/>
</dbReference>
<dbReference type="GO" id="GO:0008721">
    <property type="term" value="F:D-serine ammonia-lyase activity"/>
    <property type="evidence" value="ECO:0007669"/>
    <property type="project" value="TreeGrafter"/>
</dbReference>
<gene>
    <name evidence="2" type="ORF">C7C46_07535</name>
</gene>
<dbReference type="EMBL" id="PYBW01000024">
    <property type="protein sequence ID" value="PYC84760.1"/>
    <property type="molecule type" value="Genomic_DNA"/>
</dbReference>
<feature type="domain" description="Alanine racemase N-terminal" evidence="1">
    <location>
        <begin position="2"/>
        <end position="194"/>
    </location>
</feature>
<evidence type="ECO:0000313" key="3">
    <source>
        <dbReference type="Proteomes" id="UP000248039"/>
    </source>
</evidence>
<dbReference type="Gene3D" id="3.20.20.10">
    <property type="entry name" value="Alanine racemase"/>
    <property type="match status" value="1"/>
</dbReference>
<dbReference type="AlphaFoldDB" id="A0A2V4PH91"/>
<dbReference type="GO" id="GO:0036088">
    <property type="term" value="P:D-serine catabolic process"/>
    <property type="evidence" value="ECO:0007669"/>
    <property type="project" value="TreeGrafter"/>
</dbReference>
<name>A0A2V4PH91_9ACTN</name>
<evidence type="ECO:0000259" key="1">
    <source>
        <dbReference type="Pfam" id="PF01168"/>
    </source>
</evidence>
<dbReference type="OrthoDB" id="2445260at2"/>
<dbReference type="InterPro" id="IPR029066">
    <property type="entry name" value="PLP-binding_barrel"/>
</dbReference>
<dbReference type="SUPFAM" id="SSF51419">
    <property type="entry name" value="PLP-binding barrel"/>
    <property type="match status" value="1"/>
</dbReference>
<comment type="caution">
    <text evidence="2">The sequence shown here is derived from an EMBL/GenBank/DDBJ whole genome shotgun (WGS) entry which is preliminary data.</text>
</comment>
<accession>A0A2V4PH91</accession>
<dbReference type="Pfam" id="PF01168">
    <property type="entry name" value="Ala_racemase_N"/>
    <property type="match status" value="1"/>
</dbReference>
<reference evidence="2 3" key="1">
    <citation type="submission" date="2018-03" db="EMBL/GenBank/DDBJ databases">
        <title>Bioinformatic expansion and discovery of thiopeptide antibiotics.</title>
        <authorList>
            <person name="Schwalen C.J."/>
            <person name="Hudson G.A."/>
            <person name="Mitchell D.A."/>
        </authorList>
    </citation>
    <scope>NUCLEOTIDE SEQUENCE [LARGE SCALE GENOMIC DNA]</scope>
    <source>
        <strain evidence="2 3">ATCC 21389</strain>
    </source>
</reference>
<dbReference type="PANTHER" id="PTHR28004:SF2">
    <property type="entry name" value="D-SERINE DEHYDRATASE"/>
    <property type="match status" value="1"/>
</dbReference>
<organism evidence="2 3">
    <name type="scientific">Streptomyces tateyamensis</name>
    <dbReference type="NCBI Taxonomy" id="565073"/>
    <lineage>
        <taxon>Bacteria</taxon>
        <taxon>Bacillati</taxon>
        <taxon>Actinomycetota</taxon>
        <taxon>Actinomycetes</taxon>
        <taxon>Kitasatosporales</taxon>
        <taxon>Streptomycetaceae</taxon>
        <taxon>Streptomyces</taxon>
    </lineage>
</organism>
<keyword evidence="3" id="KW-1185">Reference proteome</keyword>
<evidence type="ECO:0000313" key="2">
    <source>
        <dbReference type="EMBL" id="PYC84760.1"/>
    </source>
</evidence>
<proteinExistence type="predicted"/>